<name>A0A9P6QPV3_9FUNG</name>
<keyword evidence="3" id="KW-1185">Reference proteome</keyword>
<dbReference type="EMBL" id="JAAAIN010002794">
    <property type="protein sequence ID" value="KAG0290017.1"/>
    <property type="molecule type" value="Genomic_DNA"/>
</dbReference>
<gene>
    <name evidence="2" type="ORF">BGZ97_006293</name>
</gene>
<proteinExistence type="predicted"/>
<protein>
    <submittedName>
        <fullName evidence="2">Uncharacterized protein</fullName>
    </submittedName>
</protein>
<evidence type="ECO:0000256" key="1">
    <source>
        <dbReference type="SAM" id="MobiDB-lite"/>
    </source>
</evidence>
<dbReference type="AlphaFoldDB" id="A0A9P6QPV3"/>
<dbReference type="Proteomes" id="UP000823405">
    <property type="component" value="Unassembled WGS sequence"/>
</dbReference>
<evidence type="ECO:0000313" key="2">
    <source>
        <dbReference type="EMBL" id="KAG0290017.1"/>
    </source>
</evidence>
<dbReference type="OrthoDB" id="387657at2759"/>
<feature type="region of interest" description="Disordered" evidence="1">
    <location>
        <begin position="209"/>
        <end position="293"/>
    </location>
</feature>
<reference evidence="2" key="1">
    <citation type="journal article" date="2020" name="Fungal Divers.">
        <title>Resolving the Mortierellaceae phylogeny through synthesis of multi-gene phylogenetics and phylogenomics.</title>
        <authorList>
            <person name="Vandepol N."/>
            <person name="Liber J."/>
            <person name="Desiro A."/>
            <person name="Na H."/>
            <person name="Kennedy M."/>
            <person name="Barry K."/>
            <person name="Grigoriev I.V."/>
            <person name="Miller A.N."/>
            <person name="O'Donnell K."/>
            <person name="Stajich J.E."/>
            <person name="Bonito G."/>
        </authorList>
    </citation>
    <scope>NUCLEOTIDE SEQUENCE</scope>
    <source>
        <strain evidence="2">NVP60</strain>
    </source>
</reference>
<sequence length="315" mass="34839">MPIAQTTNKNTNWMESIEFKVPSTLGLVPTTNKVITPLYKVDYYVSVSVPIASRSSGLASWFTPAVKAPPPVDISLIRGSAGTSGSTGPGTGNEQLPQQIRLSSRKPSIEKVIKVNLHMDRITNLNSSMKWPSLIQLPLIPVIIGTVPYHITEKQLRWPIPSYLDVMDRPRFVRDRFEEEMMQHLESLETLIVAGEEDEREIDEIIQAARKSASSGESDEEEQRANARIPMRFRNGSRPRQREPSLPSMGLDTPPPSPPSHSSMDGAHGRPGVHTLPRAGRRSMSPKASGLGKGLLLEMHQSKVQQQMQSELAGI</sequence>
<comment type="caution">
    <text evidence="2">The sequence shown here is derived from an EMBL/GenBank/DDBJ whole genome shotgun (WGS) entry which is preliminary data.</text>
</comment>
<organism evidence="2 3">
    <name type="scientific">Linnemannia gamsii</name>
    <dbReference type="NCBI Taxonomy" id="64522"/>
    <lineage>
        <taxon>Eukaryota</taxon>
        <taxon>Fungi</taxon>
        <taxon>Fungi incertae sedis</taxon>
        <taxon>Mucoromycota</taxon>
        <taxon>Mortierellomycotina</taxon>
        <taxon>Mortierellomycetes</taxon>
        <taxon>Mortierellales</taxon>
        <taxon>Mortierellaceae</taxon>
        <taxon>Linnemannia</taxon>
    </lineage>
</organism>
<feature type="region of interest" description="Disordered" evidence="1">
    <location>
        <begin position="77"/>
        <end position="98"/>
    </location>
</feature>
<accession>A0A9P6QPV3</accession>
<evidence type="ECO:0000313" key="3">
    <source>
        <dbReference type="Proteomes" id="UP000823405"/>
    </source>
</evidence>